<protein>
    <recommendedName>
        <fullName evidence="5">Bystin</fullName>
    </recommendedName>
</protein>
<dbReference type="GO" id="GO:0030515">
    <property type="term" value="F:snoRNA binding"/>
    <property type="evidence" value="ECO:0007669"/>
    <property type="project" value="TreeGrafter"/>
</dbReference>
<dbReference type="GO" id="GO:0006364">
    <property type="term" value="P:rRNA processing"/>
    <property type="evidence" value="ECO:0007669"/>
    <property type="project" value="TreeGrafter"/>
</dbReference>
<feature type="region of interest" description="Disordered" evidence="2">
    <location>
        <begin position="485"/>
        <end position="576"/>
    </location>
</feature>
<feature type="region of interest" description="Disordered" evidence="2">
    <location>
        <begin position="1"/>
        <end position="120"/>
    </location>
</feature>
<dbReference type="EMBL" id="NAJO01000002">
    <property type="protein sequence ID" value="OQO14432.1"/>
    <property type="molecule type" value="Genomic_DNA"/>
</dbReference>
<feature type="compositionally biased region" description="Basic and acidic residues" evidence="2">
    <location>
        <begin position="652"/>
        <end position="663"/>
    </location>
</feature>
<dbReference type="InParanoid" id="A0A1V8TTD6"/>
<comment type="similarity">
    <text evidence="1">Belongs to the bystin family.</text>
</comment>
<evidence type="ECO:0000256" key="1">
    <source>
        <dbReference type="ARBA" id="ARBA00007114"/>
    </source>
</evidence>
<organism evidence="3 4">
    <name type="scientific">Cryoendolithus antarcticus</name>
    <dbReference type="NCBI Taxonomy" id="1507870"/>
    <lineage>
        <taxon>Eukaryota</taxon>
        <taxon>Fungi</taxon>
        <taxon>Dikarya</taxon>
        <taxon>Ascomycota</taxon>
        <taxon>Pezizomycotina</taxon>
        <taxon>Dothideomycetes</taxon>
        <taxon>Dothideomycetidae</taxon>
        <taxon>Cladosporiales</taxon>
        <taxon>Cladosporiaceae</taxon>
        <taxon>Cryoendolithus</taxon>
    </lineage>
</organism>
<feature type="region of interest" description="Disordered" evidence="2">
    <location>
        <begin position="136"/>
        <end position="163"/>
    </location>
</feature>
<reference evidence="4" key="1">
    <citation type="submission" date="2017-03" db="EMBL/GenBank/DDBJ databases">
        <title>Genomes of endolithic fungi from Antarctica.</title>
        <authorList>
            <person name="Coleine C."/>
            <person name="Masonjones S."/>
            <person name="Stajich J.E."/>
        </authorList>
    </citation>
    <scope>NUCLEOTIDE SEQUENCE [LARGE SCALE GENOMIC DNA]</scope>
    <source>
        <strain evidence="4">CCFEE 5527</strain>
    </source>
</reference>
<dbReference type="GO" id="GO:0005730">
    <property type="term" value="C:nucleolus"/>
    <property type="evidence" value="ECO:0007669"/>
    <property type="project" value="TreeGrafter"/>
</dbReference>
<dbReference type="Proteomes" id="UP000192596">
    <property type="component" value="Unassembled WGS sequence"/>
</dbReference>
<feature type="compositionally biased region" description="Acidic residues" evidence="2">
    <location>
        <begin position="96"/>
        <end position="120"/>
    </location>
</feature>
<dbReference type="InterPro" id="IPR027921">
    <property type="entry name" value="NOPCHAP1"/>
</dbReference>
<dbReference type="PANTHER" id="PTHR12821:SF0">
    <property type="entry name" value="BYSTIN"/>
    <property type="match status" value="1"/>
</dbReference>
<evidence type="ECO:0000256" key="2">
    <source>
        <dbReference type="SAM" id="MobiDB-lite"/>
    </source>
</evidence>
<dbReference type="OrthoDB" id="2192561at2759"/>
<accession>A0A1V8TTD6</accession>
<dbReference type="PANTHER" id="PTHR12821">
    <property type="entry name" value="BYSTIN"/>
    <property type="match status" value="1"/>
</dbReference>
<dbReference type="GO" id="GO:0030688">
    <property type="term" value="C:preribosome, small subunit precursor"/>
    <property type="evidence" value="ECO:0007669"/>
    <property type="project" value="TreeGrafter"/>
</dbReference>
<comment type="caution">
    <text evidence="3">The sequence shown here is derived from an EMBL/GenBank/DDBJ whole genome shotgun (WGS) entry which is preliminary data.</text>
</comment>
<dbReference type="GO" id="GO:0000492">
    <property type="term" value="P:box C/D snoRNP assembly"/>
    <property type="evidence" value="ECO:0007669"/>
    <property type="project" value="InterPro"/>
</dbReference>
<evidence type="ECO:0008006" key="5">
    <source>
        <dbReference type="Google" id="ProtNLM"/>
    </source>
</evidence>
<keyword evidence="4" id="KW-1185">Reference proteome</keyword>
<proteinExistence type="inferred from homology"/>
<dbReference type="AlphaFoldDB" id="A0A1V8TTD6"/>
<dbReference type="Pfam" id="PF05291">
    <property type="entry name" value="Bystin"/>
    <property type="match status" value="1"/>
</dbReference>
<dbReference type="Pfam" id="PF15370">
    <property type="entry name" value="NOPCHAP1"/>
    <property type="match status" value="1"/>
</dbReference>
<sequence>MPRTSRTQSMRSDRRHNPLSEEYSPTQPLKQKNSKKRKQPHDTEEAQTGYVDAKASRRILDLGQDLTAEDDAEREAGKPAQANPAFTFESRFPVGAEDEAEEAEVGEYDEEEAWGSEDEVVEEVEIDPEDAAAWEKFNPSFDPSKLLDPTRDAEQDESQGPGTNLADLILEKIAAHEAQQQGSGGAVRPPVLGGGDIDDAVELPAKVVEVYTQVGLLLSRYKSGKLPKPFKILPTLPQWDILLSITRPDSWTPNATYEATKLFVSSRPALAQAFCQDILLPRVRGDILETKKLNVHLYKALKKALYKPAAFFRGLLFPLVASGTCTLREAAIVSSVLARVSVPVLHSATAIYRLCEIGAEQMASDVESAGACNIFIRILLEKKYALPYRVVDALVFHFLRFRAQPSADIEMAGYSKTTANDLKLPVLWHQSLLAFAQRYKNEITEDQREALLDLLLVRGHKQIGPETVNAMLSYSRDCSDRIAEAHGSAVSTTSSDMTDTDAQSSVSGDRAVEESMTSHASSGEEESDASSSSSSSGEDSDDTASIASENEEEVTTLPATKKPRIGGAGLGGAGDLASRLGAFLPQMKKANEELREGESLEDVQDGERYIEMNLGLGVLEETKDGEESSGSEDEEEGKGEDEEVLGKLMGKSTKEKVGVEEVT</sequence>
<feature type="region of interest" description="Disordered" evidence="2">
    <location>
        <begin position="616"/>
        <end position="663"/>
    </location>
</feature>
<gene>
    <name evidence="3" type="ORF">B0A48_01309</name>
</gene>
<evidence type="ECO:0000313" key="4">
    <source>
        <dbReference type="Proteomes" id="UP000192596"/>
    </source>
</evidence>
<dbReference type="InterPro" id="IPR007955">
    <property type="entry name" value="Bystin"/>
</dbReference>
<feature type="compositionally biased region" description="Acidic residues" evidence="2">
    <location>
        <begin position="627"/>
        <end position="643"/>
    </location>
</feature>
<dbReference type="FunCoup" id="A0A1V8TTD6">
    <property type="interactions" value="1519"/>
</dbReference>
<dbReference type="GO" id="GO:0005737">
    <property type="term" value="C:cytoplasm"/>
    <property type="evidence" value="ECO:0007669"/>
    <property type="project" value="TreeGrafter"/>
</dbReference>
<evidence type="ECO:0000313" key="3">
    <source>
        <dbReference type="EMBL" id="OQO14432.1"/>
    </source>
</evidence>
<feature type="compositionally biased region" description="Low complexity" evidence="2">
    <location>
        <begin position="488"/>
        <end position="505"/>
    </location>
</feature>
<dbReference type="STRING" id="1507870.A0A1V8TTD6"/>
<name>A0A1V8TTD6_9PEZI</name>
<feature type="compositionally biased region" description="Polar residues" evidence="2">
    <location>
        <begin position="1"/>
        <end position="10"/>
    </location>
</feature>